<dbReference type="VEuPathDB" id="FungiDB:PSTT_04706"/>
<dbReference type="SUPFAM" id="SSF54897">
    <property type="entry name" value="Protease propeptides/inhibitors"/>
    <property type="match status" value="1"/>
</dbReference>
<accession>A0A2S4VRF9</accession>
<dbReference type="OrthoDB" id="2506678at2759"/>
<gene>
    <name evidence="2" type="ORF">PSTT_04706</name>
</gene>
<name>A0A2S4VRF9_9BASI</name>
<dbReference type="PANTHER" id="PTHR28288:SF2">
    <property type="entry name" value="PROTEASE B INHIBITOR 2"/>
    <property type="match status" value="1"/>
</dbReference>
<dbReference type="PANTHER" id="PTHR28288">
    <property type="entry name" value="PROTEASE B INHIBITOR 2"/>
    <property type="match status" value="1"/>
</dbReference>
<comment type="caution">
    <text evidence="2">The sequence shown here is derived from an EMBL/GenBank/DDBJ whole genome shotgun (WGS) entry which is preliminary data.</text>
</comment>
<evidence type="ECO:0000256" key="1">
    <source>
        <dbReference type="ARBA" id="ARBA00038069"/>
    </source>
</evidence>
<dbReference type="VEuPathDB" id="FungiDB:PSHT_04142"/>
<dbReference type="Proteomes" id="UP000239156">
    <property type="component" value="Unassembled WGS sequence"/>
</dbReference>
<dbReference type="GO" id="GO:0042144">
    <property type="term" value="P:vacuole fusion, non-autophagic"/>
    <property type="evidence" value="ECO:0007669"/>
    <property type="project" value="TreeGrafter"/>
</dbReference>
<proteinExistence type="inferred from homology"/>
<dbReference type="InterPro" id="IPR052471">
    <property type="entry name" value="PBI_I9"/>
</dbReference>
<dbReference type="InterPro" id="IPR010259">
    <property type="entry name" value="S8pro/Inhibitor_I9"/>
</dbReference>
<dbReference type="Gene3D" id="3.30.70.80">
    <property type="entry name" value="Peptidase S8 propeptide/proteinase inhibitor I9"/>
    <property type="match status" value="1"/>
</dbReference>
<organism evidence="2 3">
    <name type="scientific">Puccinia striiformis</name>
    <dbReference type="NCBI Taxonomy" id="27350"/>
    <lineage>
        <taxon>Eukaryota</taxon>
        <taxon>Fungi</taxon>
        <taxon>Dikarya</taxon>
        <taxon>Basidiomycota</taxon>
        <taxon>Pucciniomycotina</taxon>
        <taxon>Pucciniomycetes</taxon>
        <taxon>Pucciniales</taxon>
        <taxon>Pucciniaceae</taxon>
        <taxon>Puccinia</taxon>
    </lineage>
</organism>
<evidence type="ECO:0000313" key="2">
    <source>
        <dbReference type="EMBL" id="POW12126.1"/>
    </source>
</evidence>
<comment type="similarity">
    <text evidence="1">Belongs to the protease inhibitor I9 family.</text>
</comment>
<dbReference type="AlphaFoldDB" id="A0A2S4VRF9"/>
<sequence length="176" mass="19972">MLTSTSKKKTVNSEDQQPTPANQSQEINPPSTLSSSQKSRSSTPQVDLPQQQENEATDEKDTDQSKNLDESHTPDHDRASPEPQEPKAAYIVTLKKETTKGELSRCLVLWILQNTYPTEQFEVYKQQLLDQGADIKHEYYSIILKGFAVSLKPTKLQTFQQDPLVTDIEMDQQVHI</sequence>
<dbReference type="EMBL" id="PKSL01000033">
    <property type="protein sequence ID" value="POW12126.1"/>
    <property type="molecule type" value="Genomic_DNA"/>
</dbReference>
<dbReference type="GO" id="GO:0004866">
    <property type="term" value="F:endopeptidase inhibitor activity"/>
    <property type="evidence" value="ECO:0007669"/>
    <property type="project" value="TreeGrafter"/>
</dbReference>
<reference evidence="2" key="1">
    <citation type="submission" date="2017-12" db="EMBL/GenBank/DDBJ databases">
        <title>Gene loss provides genomic basis for host adaptation in cereal stripe rust fungi.</title>
        <authorList>
            <person name="Xia C."/>
        </authorList>
    </citation>
    <scope>NUCLEOTIDE SEQUENCE [LARGE SCALE GENOMIC DNA]</scope>
    <source>
        <strain evidence="2">93-210</strain>
    </source>
</reference>
<dbReference type="InterPro" id="IPR037045">
    <property type="entry name" value="S8pro/Inhibitor_I9_sf"/>
</dbReference>
<protein>
    <submittedName>
        <fullName evidence="2">Uncharacterized protein</fullName>
    </submittedName>
</protein>
<evidence type="ECO:0000313" key="3">
    <source>
        <dbReference type="Proteomes" id="UP000239156"/>
    </source>
</evidence>
<keyword evidence="3" id="KW-1185">Reference proteome</keyword>
<dbReference type="Pfam" id="PF05922">
    <property type="entry name" value="Inhibitor_I9"/>
    <property type="match status" value="1"/>
</dbReference>